<evidence type="ECO:0000256" key="4">
    <source>
        <dbReference type="ARBA" id="ARBA00023002"/>
    </source>
</evidence>
<keyword evidence="3" id="KW-0521">NADP</keyword>
<organism evidence="6 7">
    <name type="scientific">Actinocatenispora rupis</name>
    <dbReference type="NCBI Taxonomy" id="519421"/>
    <lineage>
        <taxon>Bacteria</taxon>
        <taxon>Bacillati</taxon>
        <taxon>Actinomycetota</taxon>
        <taxon>Actinomycetes</taxon>
        <taxon>Micromonosporales</taxon>
        <taxon>Micromonosporaceae</taxon>
        <taxon>Actinocatenispora</taxon>
    </lineage>
</organism>
<sequence length="207" mass="22714">MTVTAQTGQNTPLALDEGAQDLLFRNARTANTFTDEPVTDEQIQAIHDLVKWGPTSMNQQPLRVVLVRTPEARQRLVAHMSDNNKDKTGKAPLVAILAADTDFHEEMPRVFPHFPGAKDMFAANDELREGNARLNGALQIAYFILGVRAAGLAAGPMTGFDAAGIDAEFFPDGKHRTQVVVNIGKPGDGAWFDRLPRLSYDEVFRTV</sequence>
<dbReference type="InterPro" id="IPR050461">
    <property type="entry name" value="Nitroreductase_HadB/RutE"/>
</dbReference>
<comment type="caution">
    <text evidence="6">The sequence shown here is derived from an EMBL/GenBank/DDBJ whole genome shotgun (WGS) entry which is preliminary data.</text>
</comment>
<keyword evidence="1" id="KW-0285">Flavoprotein</keyword>
<dbReference type="NCBIfam" id="NF003768">
    <property type="entry name" value="PRK05365.1"/>
    <property type="match status" value="1"/>
</dbReference>
<protein>
    <submittedName>
        <fullName evidence="6">Putative NADH dehydrogenase/NAD(P)H nitroreductase</fullName>
    </submittedName>
</protein>
<dbReference type="SUPFAM" id="SSF55469">
    <property type="entry name" value="FMN-dependent nitroreductase-like"/>
    <property type="match status" value="1"/>
</dbReference>
<dbReference type="Gene3D" id="3.40.109.10">
    <property type="entry name" value="NADH Oxidase"/>
    <property type="match status" value="1"/>
</dbReference>
<evidence type="ECO:0000256" key="2">
    <source>
        <dbReference type="ARBA" id="ARBA00022643"/>
    </source>
</evidence>
<dbReference type="Pfam" id="PF00881">
    <property type="entry name" value="Nitroreductase"/>
    <property type="match status" value="1"/>
</dbReference>
<evidence type="ECO:0000259" key="5">
    <source>
        <dbReference type="Pfam" id="PF00881"/>
    </source>
</evidence>
<feature type="domain" description="Nitroreductase" evidence="5">
    <location>
        <begin position="28"/>
        <end position="185"/>
    </location>
</feature>
<reference evidence="6" key="1">
    <citation type="submission" date="2021-01" db="EMBL/GenBank/DDBJ databases">
        <title>Whole genome shotgun sequence of Actinocatenispora rupis NBRC 107355.</title>
        <authorList>
            <person name="Komaki H."/>
            <person name="Tamura T."/>
        </authorList>
    </citation>
    <scope>NUCLEOTIDE SEQUENCE</scope>
    <source>
        <strain evidence="6">NBRC 107355</strain>
    </source>
</reference>
<dbReference type="PANTHER" id="PTHR43543">
    <property type="entry name" value="MALONIC SEMIALDEHYDE REDUCTASE RUTE-RELATED"/>
    <property type="match status" value="1"/>
</dbReference>
<dbReference type="RefSeq" id="WP_239077111.1">
    <property type="nucleotide sequence ID" value="NZ_BAAAZM010000015.1"/>
</dbReference>
<dbReference type="GO" id="GO:0016491">
    <property type="term" value="F:oxidoreductase activity"/>
    <property type="evidence" value="ECO:0007669"/>
    <property type="project" value="UniProtKB-KW"/>
</dbReference>
<dbReference type="InterPro" id="IPR000415">
    <property type="entry name" value="Nitroreductase-like"/>
</dbReference>
<evidence type="ECO:0000313" key="6">
    <source>
        <dbReference type="EMBL" id="GID15837.1"/>
    </source>
</evidence>
<accession>A0A8J3JGA0</accession>
<dbReference type="Proteomes" id="UP000612808">
    <property type="component" value="Unassembled WGS sequence"/>
</dbReference>
<dbReference type="EMBL" id="BOMB01000048">
    <property type="protein sequence ID" value="GID15837.1"/>
    <property type="molecule type" value="Genomic_DNA"/>
</dbReference>
<dbReference type="AlphaFoldDB" id="A0A8J3JGA0"/>
<dbReference type="PANTHER" id="PTHR43543:SF1">
    <property type="entry name" value="MALONIC SEMIALDEHYDE REDUCTASE RUTE-RELATED"/>
    <property type="match status" value="1"/>
</dbReference>
<keyword evidence="7" id="KW-1185">Reference proteome</keyword>
<dbReference type="InterPro" id="IPR023936">
    <property type="entry name" value="RutE-like"/>
</dbReference>
<evidence type="ECO:0000256" key="3">
    <source>
        <dbReference type="ARBA" id="ARBA00022857"/>
    </source>
</evidence>
<name>A0A8J3JGA0_9ACTN</name>
<keyword evidence="4" id="KW-0560">Oxidoreductase</keyword>
<proteinExistence type="predicted"/>
<gene>
    <name evidence="6" type="ORF">Aru02nite_67260</name>
</gene>
<evidence type="ECO:0000313" key="7">
    <source>
        <dbReference type="Proteomes" id="UP000612808"/>
    </source>
</evidence>
<dbReference type="CDD" id="cd02148">
    <property type="entry name" value="RutE-like"/>
    <property type="match status" value="1"/>
</dbReference>
<evidence type="ECO:0000256" key="1">
    <source>
        <dbReference type="ARBA" id="ARBA00022630"/>
    </source>
</evidence>
<dbReference type="InterPro" id="IPR029479">
    <property type="entry name" value="Nitroreductase"/>
</dbReference>
<keyword evidence="2" id="KW-0288">FMN</keyword>